<sequence length="360" mass="40599">MLRSTQRRRHNEVVGGLNRQLAPPHRFVGLVRSGLLAPARNGTPAIGHLLSDAPNRVGSMADPVPARLLVVDLDDTLWYWFEPWYASFRALLGGLAGQSGLAEHELLPEIRQIHQKRGTSEYSWLVDELEVLRPAVPEGMTAREYFDPALHAQNSARLVHTGLREGVRESLESIRTAGTKIVAYTESLEFWTRWRILRTETDGLLDAYYSSPDHDAPLGLDPSALRRFSDDSYQLQVTEHRHVARGVLKPSSEVLSQIIADYGVSPEETVYVGDTLMKDIEMAQRVGVHDVWAKYGVNHADPRYGLLQSVSHWTDEMVRKEQDERPGVNPTATWVLERGFDELLGMFDFRPTRRSDASQG</sequence>
<evidence type="ECO:0008006" key="4">
    <source>
        <dbReference type="Google" id="ProtNLM"/>
    </source>
</evidence>
<dbReference type="Proteomes" id="UP000192775">
    <property type="component" value="Plasmid unnamed1"/>
</dbReference>
<evidence type="ECO:0000313" key="3">
    <source>
        <dbReference type="Proteomes" id="UP000192775"/>
    </source>
</evidence>
<dbReference type="KEGG" id="cphy:B5808_19350"/>
<organism evidence="2 3">
    <name type="scientific">Cnuibacter physcomitrellae</name>
    <dbReference type="NCBI Taxonomy" id="1619308"/>
    <lineage>
        <taxon>Bacteria</taxon>
        <taxon>Bacillati</taxon>
        <taxon>Actinomycetota</taxon>
        <taxon>Actinomycetes</taxon>
        <taxon>Micrococcales</taxon>
        <taxon>Microbacteriaceae</taxon>
        <taxon>Cnuibacter</taxon>
    </lineage>
</organism>
<dbReference type="AlphaFoldDB" id="A0A1X9LQU5"/>
<dbReference type="PANTHER" id="PTHR43316:SF8">
    <property type="entry name" value="HAD FAMILY HYDROLASE"/>
    <property type="match status" value="1"/>
</dbReference>
<dbReference type="SFLD" id="SFLDG01129">
    <property type="entry name" value="C1.5:_HAD__Beta-PGM__Phosphata"/>
    <property type="match status" value="1"/>
</dbReference>
<keyword evidence="2" id="KW-0614">Plasmid</keyword>
<dbReference type="EMBL" id="CP020716">
    <property type="protein sequence ID" value="ARJ07556.1"/>
    <property type="molecule type" value="Genomic_DNA"/>
</dbReference>
<dbReference type="SUPFAM" id="SSF56784">
    <property type="entry name" value="HAD-like"/>
    <property type="match status" value="1"/>
</dbReference>
<name>A0A1X9LQU5_9MICO</name>
<dbReference type="InterPro" id="IPR023214">
    <property type="entry name" value="HAD_sf"/>
</dbReference>
<evidence type="ECO:0000256" key="1">
    <source>
        <dbReference type="ARBA" id="ARBA00022801"/>
    </source>
</evidence>
<keyword evidence="1" id="KW-0378">Hydrolase</keyword>
<dbReference type="InterPro" id="IPR051540">
    <property type="entry name" value="S-2-haloacid_dehalogenase"/>
</dbReference>
<dbReference type="InterPro" id="IPR036412">
    <property type="entry name" value="HAD-like_sf"/>
</dbReference>
<reference evidence="2 3" key="1">
    <citation type="submission" date="2017-04" db="EMBL/GenBank/DDBJ databases">
        <authorList>
            <person name="Afonso C.L."/>
            <person name="Miller P.J."/>
            <person name="Scott M.A."/>
            <person name="Spackman E."/>
            <person name="Goraichik I."/>
            <person name="Dimitrov K.M."/>
            <person name="Suarez D.L."/>
            <person name="Swayne D.E."/>
        </authorList>
    </citation>
    <scope>NUCLEOTIDE SEQUENCE [LARGE SCALE GENOMIC DNA]</scope>
    <source>
        <strain evidence="3">XA(T)</strain>
        <plasmid evidence="3">Plasmid unnamed1</plasmid>
    </source>
</reference>
<accession>A0A1X9LQU5</accession>
<gene>
    <name evidence="2" type="ORF">B5808_19350</name>
</gene>
<dbReference type="Pfam" id="PF00702">
    <property type="entry name" value="Hydrolase"/>
    <property type="match status" value="1"/>
</dbReference>
<dbReference type="SFLD" id="SFLDS00003">
    <property type="entry name" value="Haloacid_Dehalogenase"/>
    <property type="match status" value="1"/>
</dbReference>
<keyword evidence="3" id="KW-1185">Reference proteome</keyword>
<protein>
    <recommendedName>
        <fullName evidence="4">Haloacid dehalogenase</fullName>
    </recommendedName>
</protein>
<dbReference type="PANTHER" id="PTHR43316">
    <property type="entry name" value="HYDROLASE, HALOACID DELAHOGENASE-RELATED"/>
    <property type="match status" value="1"/>
</dbReference>
<proteinExistence type="predicted"/>
<evidence type="ECO:0000313" key="2">
    <source>
        <dbReference type="EMBL" id="ARJ07556.1"/>
    </source>
</evidence>
<dbReference type="Gene3D" id="3.40.50.1000">
    <property type="entry name" value="HAD superfamily/HAD-like"/>
    <property type="match status" value="1"/>
</dbReference>
<geneLocation type="plasmid" evidence="2">
    <name>unnamed1</name>
</geneLocation>
<dbReference type="GO" id="GO:0016787">
    <property type="term" value="F:hydrolase activity"/>
    <property type="evidence" value="ECO:0007669"/>
    <property type="project" value="UniProtKB-KW"/>
</dbReference>